<gene>
    <name evidence="1" type="ORF">F53441_13342</name>
</gene>
<keyword evidence="2" id="KW-1185">Reference proteome</keyword>
<evidence type="ECO:0000313" key="1">
    <source>
        <dbReference type="EMBL" id="KAF4436029.1"/>
    </source>
</evidence>
<proteinExistence type="predicted"/>
<dbReference type="AlphaFoldDB" id="A0A8H4JS60"/>
<sequence>MSGDNGGVATQADILGVPGAALNTVGFAQGMLRAVSADNANPNAVIQVQAIGSCFQSNGPWAAKIPDLLSRTSNVRLERLSAWIGWVKDDTPSFMSQTSGGRTAALLCCALGSLYSQGRCGLLLYELARDILPPDRQVSSPTQLGNVCMLLERKLACLGFGNHLALQVTRLRQCFFEAGLEVPRDLADTPTEEDLNIFLREICNALRDESMVLQVTGTRCSGTLLALTLAICPEDVSVRINGEVLISGIRDNIIFSVTTEHGPGTHICLETKLKLQKAGFRKSHIIADGQHEYNTQLSFACDGILSSQLDLALAMVGVGLSQHLKLAIANLIASLAIKSTRSDFRGEKCGPTYLAEALPAQGLRVILGPTYQELTPQRLEKVLCHPSDTLQSPKEAFHGLQDTIRAALPLKQCTCGICDHEAPWNSASHPKANTRAFVKWMSCPVSRLWRHVAQIAQASLLFLFLQHTPNTSMRYQTEEGTYPRYMLVLWSRFVGPPDYHSVYSSSLHEDIIQLIGKATRNYSEPMLQIICNSLGASTIYPTTLEVPSMSSPWAVQYEVVDGRLHYQSDYYDFIAAAKPGNNASKAFDRRRAKGSMVKGTITVPSGLGEHSSLVMTLRPAFTEKHQALLLRCHIKQGNKTIDVNFVDIHLGLMTLDPADGCDHDLSTPLTPTDDSVDVKATSVIEPIPSGKSSIGVTLTHRNEESQFLCCSGTIRQLYQGNCCLPCAVSQAVRDDCKVVIGGSPSIYRVVN</sequence>
<accession>A0A8H4JS60</accession>
<evidence type="ECO:0000313" key="2">
    <source>
        <dbReference type="Proteomes" id="UP000605986"/>
    </source>
</evidence>
<name>A0A8H4JS60_9HYPO</name>
<protein>
    <submittedName>
        <fullName evidence="1">Uncharacterized protein</fullName>
    </submittedName>
</protein>
<reference evidence="1" key="1">
    <citation type="submission" date="2020-01" db="EMBL/GenBank/DDBJ databases">
        <title>Identification and distribution of gene clusters putatively required for synthesis of sphingolipid metabolism inhibitors in phylogenetically diverse species of the filamentous fungus Fusarium.</title>
        <authorList>
            <person name="Kim H.-S."/>
            <person name="Busman M."/>
            <person name="Brown D.W."/>
            <person name="Divon H."/>
            <person name="Uhlig S."/>
            <person name="Proctor R.H."/>
        </authorList>
    </citation>
    <scope>NUCLEOTIDE SEQUENCE</scope>
    <source>
        <strain evidence="1">NRRL 53441</strain>
    </source>
</reference>
<comment type="caution">
    <text evidence="1">The sequence shown here is derived from an EMBL/GenBank/DDBJ whole genome shotgun (WGS) entry which is preliminary data.</text>
</comment>
<organism evidence="1 2">
    <name type="scientific">Fusarium austroafricanum</name>
    <dbReference type="NCBI Taxonomy" id="2364996"/>
    <lineage>
        <taxon>Eukaryota</taxon>
        <taxon>Fungi</taxon>
        <taxon>Dikarya</taxon>
        <taxon>Ascomycota</taxon>
        <taxon>Pezizomycotina</taxon>
        <taxon>Sordariomycetes</taxon>
        <taxon>Hypocreomycetidae</taxon>
        <taxon>Hypocreales</taxon>
        <taxon>Nectriaceae</taxon>
        <taxon>Fusarium</taxon>
        <taxon>Fusarium concolor species complex</taxon>
    </lineage>
</organism>
<dbReference type="EMBL" id="JAADJG010000823">
    <property type="protein sequence ID" value="KAF4436029.1"/>
    <property type="molecule type" value="Genomic_DNA"/>
</dbReference>
<dbReference type="OrthoDB" id="5421021at2759"/>
<dbReference type="Proteomes" id="UP000605986">
    <property type="component" value="Unassembled WGS sequence"/>
</dbReference>